<dbReference type="Proteomes" id="UP001148786">
    <property type="component" value="Unassembled WGS sequence"/>
</dbReference>
<evidence type="ECO:0000256" key="13">
    <source>
        <dbReference type="SAM" id="Coils"/>
    </source>
</evidence>
<evidence type="ECO:0008006" key="16">
    <source>
        <dbReference type="Google" id="ProtNLM"/>
    </source>
</evidence>
<dbReference type="InterPro" id="IPR036396">
    <property type="entry name" value="Cyt_P450_sf"/>
</dbReference>
<keyword evidence="8" id="KW-1133">Transmembrane helix</keyword>
<comment type="caution">
    <text evidence="14">The sequence shown here is derived from an EMBL/GenBank/DDBJ whole genome shotgun (WGS) entry which is preliminary data.</text>
</comment>
<evidence type="ECO:0000313" key="15">
    <source>
        <dbReference type="Proteomes" id="UP001148786"/>
    </source>
</evidence>
<gene>
    <name evidence="14" type="ORF">NLJ89_g8754</name>
</gene>
<dbReference type="InterPro" id="IPR050121">
    <property type="entry name" value="Cytochrome_P450_monoxygenase"/>
</dbReference>
<keyword evidence="12" id="KW-0472">Membrane</keyword>
<evidence type="ECO:0000256" key="2">
    <source>
        <dbReference type="ARBA" id="ARBA00004370"/>
    </source>
</evidence>
<organism evidence="14 15">
    <name type="scientific">Agrocybe chaxingu</name>
    <dbReference type="NCBI Taxonomy" id="84603"/>
    <lineage>
        <taxon>Eukaryota</taxon>
        <taxon>Fungi</taxon>
        <taxon>Dikarya</taxon>
        <taxon>Basidiomycota</taxon>
        <taxon>Agaricomycotina</taxon>
        <taxon>Agaricomycetes</taxon>
        <taxon>Agaricomycetidae</taxon>
        <taxon>Agaricales</taxon>
        <taxon>Agaricineae</taxon>
        <taxon>Strophariaceae</taxon>
        <taxon>Agrocybe</taxon>
    </lineage>
</organism>
<dbReference type="GO" id="GO:0020037">
    <property type="term" value="F:heme binding"/>
    <property type="evidence" value="ECO:0007669"/>
    <property type="project" value="InterPro"/>
</dbReference>
<evidence type="ECO:0000313" key="14">
    <source>
        <dbReference type="EMBL" id="KAJ3502727.1"/>
    </source>
</evidence>
<dbReference type="GO" id="GO:0005506">
    <property type="term" value="F:iron ion binding"/>
    <property type="evidence" value="ECO:0007669"/>
    <property type="project" value="InterPro"/>
</dbReference>
<dbReference type="AlphaFoldDB" id="A0A9W8MSH0"/>
<comment type="pathway">
    <text evidence="3">Secondary metabolite biosynthesis; terpenoid biosynthesis.</text>
</comment>
<protein>
    <recommendedName>
        <fullName evidence="16">Cytochrome P450</fullName>
    </recommendedName>
</protein>
<proteinExistence type="inferred from homology"/>
<keyword evidence="6" id="KW-0812">Transmembrane</keyword>
<evidence type="ECO:0000256" key="6">
    <source>
        <dbReference type="ARBA" id="ARBA00022692"/>
    </source>
</evidence>
<evidence type="ECO:0000256" key="8">
    <source>
        <dbReference type="ARBA" id="ARBA00022989"/>
    </source>
</evidence>
<dbReference type="GO" id="GO:0016705">
    <property type="term" value="F:oxidoreductase activity, acting on paired donors, with incorporation or reduction of molecular oxygen"/>
    <property type="evidence" value="ECO:0007669"/>
    <property type="project" value="InterPro"/>
</dbReference>
<comment type="cofactor">
    <cofactor evidence="1">
        <name>heme</name>
        <dbReference type="ChEBI" id="CHEBI:30413"/>
    </cofactor>
</comment>
<reference evidence="14" key="1">
    <citation type="submission" date="2022-07" db="EMBL/GenBank/DDBJ databases">
        <title>Genome Sequence of Agrocybe chaxingu.</title>
        <authorList>
            <person name="Buettner E."/>
        </authorList>
    </citation>
    <scope>NUCLEOTIDE SEQUENCE</scope>
    <source>
        <strain evidence="14">MP-N11</strain>
    </source>
</reference>
<evidence type="ECO:0000256" key="11">
    <source>
        <dbReference type="ARBA" id="ARBA00023033"/>
    </source>
</evidence>
<dbReference type="InterPro" id="IPR001128">
    <property type="entry name" value="Cyt_P450"/>
</dbReference>
<dbReference type="PANTHER" id="PTHR24305:SF166">
    <property type="entry name" value="CYTOCHROME P450 12A4, MITOCHONDRIAL-RELATED"/>
    <property type="match status" value="1"/>
</dbReference>
<evidence type="ECO:0000256" key="3">
    <source>
        <dbReference type="ARBA" id="ARBA00004721"/>
    </source>
</evidence>
<keyword evidence="11" id="KW-0503">Monooxygenase</keyword>
<evidence type="ECO:0000256" key="7">
    <source>
        <dbReference type="ARBA" id="ARBA00022723"/>
    </source>
</evidence>
<keyword evidence="13" id="KW-0175">Coiled coil</keyword>
<feature type="coiled-coil region" evidence="13">
    <location>
        <begin position="224"/>
        <end position="251"/>
    </location>
</feature>
<keyword evidence="7" id="KW-0479">Metal-binding</keyword>
<dbReference type="OrthoDB" id="1470350at2759"/>
<evidence type="ECO:0000256" key="9">
    <source>
        <dbReference type="ARBA" id="ARBA00023002"/>
    </source>
</evidence>
<keyword evidence="5" id="KW-0349">Heme</keyword>
<keyword evidence="15" id="KW-1185">Reference proteome</keyword>
<comment type="similarity">
    <text evidence="4">Belongs to the cytochrome P450 family.</text>
</comment>
<dbReference type="GO" id="GO:0004497">
    <property type="term" value="F:monooxygenase activity"/>
    <property type="evidence" value="ECO:0007669"/>
    <property type="project" value="UniProtKB-KW"/>
</dbReference>
<evidence type="ECO:0000256" key="12">
    <source>
        <dbReference type="ARBA" id="ARBA00023136"/>
    </source>
</evidence>
<comment type="subcellular location">
    <subcellularLocation>
        <location evidence="2">Membrane</location>
    </subcellularLocation>
</comment>
<accession>A0A9W8MSH0</accession>
<evidence type="ECO:0000256" key="4">
    <source>
        <dbReference type="ARBA" id="ARBA00010617"/>
    </source>
</evidence>
<keyword evidence="9" id="KW-0560">Oxidoreductase</keyword>
<name>A0A9W8MSH0_9AGAR</name>
<dbReference type="PANTHER" id="PTHR24305">
    <property type="entry name" value="CYTOCHROME P450"/>
    <property type="match status" value="1"/>
</dbReference>
<keyword evidence="10" id="KW-0408">Iron</keyword>
<dbReference type="SUPFAM" id="SSF48264">
    <property type="entry name" value="Cytochrome P450"/>
    <property type="match status" value="1"/>
</dbReference>
<dbReference type="Pfam" id="PF00067">
    <property type="entry name" value="p450"/>
    <property type="match status" value="1"/>
</dbReference>
<evidence type="ECO:0000256" key="1">
    <source>
        <dbReference type="ARBA" id="ARBA00001971"/>
    </source>
</evidence>
<dbReference type="Gene3D" id="1.10.630.10">
    <property type="entry name" value="Cytochrome P450"/>
    <property type="match status" value="1"/>
</dbReference>
<evidence type="ECO:0000256" key="10">
    <source>
        <dbReference type="ARBA" id="ARBA00023004"/>
    </source>
</evidence>
<dbReference type="GO" id="GO:0016020">
    <property type="term" value="C:membrane"/>
    <property type="evidence" value="ECO:0007669"/>
    <property type="project" value="UniProtKB-SubCell"/>
</dbReference>
<evidence type="ECO:0000256" key="5">
    <source>
        <dbReference type="ARBA" id="ARBA00022617"/>
    </source>
</evidence>
<sequence length="368" mass="41243">MSVYRTSRITFDEGIFNSLGERHRLQRKMLNPVFSIAHMRTMGMQTAPTTFLSLPDGVEITVNVFYELIGQSGLGFSFDTLTEDSEPHPYGVTSKKLLPQRGSSPVARHLMGPLIDLFDNHRRLGRFLVDRIPSKDVADMKDIVDILHKTSVEIYEGKKAAIEAGDEALKDQVGHGKDIIMKANIFASEEDRLSEKELLGQVTSLTFAATDTTSSALTRTLYLLAAHNDVQERLRKEIRDARKEHDDQDLDYDPLVALPYLDAICRETLRLARADNILPLGTPVKGVDGTEMESLEVPNGTDVIISILASNRNPELHMGPGCVRVEIRTLVEPSSGCFGKRPCTSYLFAFDDLPWRWPILHWIQVLPT</sequence>
<dbReference type="EMBL" id="JANKHO010001239">
    <property type="protein sequence ID" value="KAJ3502727.1"/>
    <property type="molecule type" value="Genomic_DNA"/>
</dbReference>